<protein>
    <submittedName>
        <fullName evidence="3">HU family DNA-binding protein</fullName>
    </submittedName>
</protein>
<dbReference type="InterPro" id="IPR010992">
    <property type="entry name" value="IHF-like_DNA-bd_dom_sf"/>
</dbReference>
<evidence type="ECO:0000313" key="4">
    <source>
        <dbReference type="Proteomes" id="UP001317191"/>
    </source>
</evidence>
<sequence>MAVHFKMIPKKNNLVSPPEVKYYPCAVSQGEVTLEDLSRIVASRSSMSKADCYGVIIALSEAIGESLTNGNIVKIETLGTFQLNIAGTATEKEEELGKAAIKSAKISYKPSKQLKSKLKKITYKRIR</sequence>
<dbReference type="EMBL" id="JAMLJM010000008">
    <property type="protein sequence ID" value="MCL9809714.1"/>
    <property type="molecule type" value="Genomic_DNA"/>
</dbReference>
<name>A0ABT0TRN0_9FLAO</name>
<proteinExistence type="predicted"/>
<dbReference type="InterPro" id="IPR041607">
    <property type="entry name" value="HU-HIG"/>
</dbReference>
<dbReference type="GO" id="GO:0003677">
    <property type="term" value="F:DNA binding"/>
    <property type="evidence" value="ECO:0007669"/>
    <property type="project" value="UniProtKB-KW"/>
</dbReference>
<evidence type="ECO:0000259" key="2">
    <source>
        <dbReference type="Pfam" id="PF18291"/>
    </source>
</evidence>
<dbReference type="SUPFAM" id="SSF47729">
    <property type="entry name" value="IHF-like DNA-binding proteins"/>
    <property type="match status" value="1"/>
</dbReference>
<feature type="domain" description="HU" evidence="2">
    <location>
        <begin position="1"/>
        <end position="124"/>
    </location>
</feature>
<organism evidence="3 4">
    <name type="scientific">Flavobacterium luminosum</name>
    <dbReference type="NCBI Taxonomy" id="2949086"/>
    <lineage>
        <taxon>Bacteria</taxon>
        <taxon>Pseudomonadati</taxon>
        <taxon>Bacteroidota</taxon>
        <taxon>Flavobacteriia</taxon>
        <taxon>Flavobacteriales</taxon>
        <taxon>Flavobacteriaceae</taxon>
        <taxon>Flavobacterium</taxon>
    </lineage>
</organism>
<keyword evidence="1 3" id="KW-0238">DNA-binding</keyword>
<evidence type="ECO:0000256" key="1">
    <source>
        <dbReference type="ARBA" id="ARBA00023125"/>
    </source>
</evidence>
<accession>A0ABT0TRN0</accession>
<reference evidence="3 4" key="1">
    <citation type="submission" date="2022-05" db="EMBL/GenBank/DDBJ databases">
        <title>Flavobacterium sp., isolated from activated sludge.</title>
        <authorList>
            <person name="Ran Q."/>
        </authorList>
    </citation>
    <scope>NUCLEOTIDE SEQUENCE [LARGE SCALE GENOMIC DNA]</scope>
    <source>
        <strain evidence="3 4">HXWNR70</strain>
    </source>
</reference>
<dbReference type="InterPro" id="IPR005902">
    <property type="entry name" value="HU_DNA-bd_put"/>
</dbReference>
<keyword evidence="4" id="KW-1185">Reference proteome</keyword>
<evidence type="ECO:0000313" key="3">
    <source>
        <dbReference type="EMBL" id="MCL9809714.1"/>
    </source>
</evidence>
<dbReference type="Pfam" id="PF18291">
    <property type="entry name" value="HU-HIG"/>
    <property type="match status" value="1"/>
</dbReference>
<dbReference type="RefSeq" id="WP_250593166.1">
    <property type="nucleotide sequence ID" value="NZ_JAMLJM010000008.1"/>
</dbReference>
<dbReference type="Gene3D" id="4.10.520.10">
    <property type="entry name" value="IHF-like DNA-binding proteins"/>
    <property type="match status" value="1"/>
</dbReference>
<dbReference type="NCBIfam" id="TIGR01201">
    <property type="entry name" value="HU_rel"/>
    <property type="match status" value="1"/>
</dbReference>
<comment type="caution">
    <text evidence="3">The sequence shown here is derived from an EMBL/GenBank/DDBJ whole genome shotgun (WGS) entry which is preliminary data.</text>
</comment>
<gene>
    <name evidence="3" type="ORF">NAT50_10125</name>
</gene>
<dbReference type="Proteomes" id="UP001317191">
    <property type="component" value="Unassembled WGS sequence"/>
</dbReference>